<organism evidence="2 3">
    <name type="scientific">Streptomyces sioyaensis</name>
    <dbReference type="NCBI Taxonomy" id="67364"/>
    <lineage>
        <taxon>Bacteria</taxon>
        <taxon>Bacillati</taxon>
        <taxon>Actinomycetota</taxon>
        <taxon>Actinomycetes</taxon>
        <taxon>Kitasatosporales</taxon>
        <taxon>Streptomycetaceae</taxon>
        <taxon>Streptomyces</taxon>
    </lineage>
</organism>
<protein>
    <submittedName>
        <fullName evidence="2">Uncharacterized protein</fullName>
    </submittedName>
</protein>
<reference evidence="2 3" key="1">
    <citation type="submission" date="2019-01" db="EMBL/GenBank/DDBJ databases">
        <title>Draft genome sequences of the type strain Streptomyces sioyaensis DSM 40032 and its novel strain, TM32, a thermotolerant antibiotics-producing actinobacterium.</title>
        <authorList>
            <person name="Nakaew N."/>
            <person name="Lumyong S."/>
            <person name="Sloan W.T."/>
            <person name="Sungthong R."/>
        </authorList>
    </citation>
    <scope>NUCLEOTIDE SEQUENCE [LARGE SCALE GENOMIC DNA]</scope>
    <source>
        <strain evidence="2 3">DSM 40032</strain>
    </source>
</reference>
<proteinExistence type="predicted"/>
<dbReference type="AlphaFoldDB" id="A0A4Q1R5F8"/>
<feature type="compositionally biased region" description="Gly residues" evidence="1">
    <location>
        <begin position="97"/>
        <end position="111"/>
    </location>
</feature>
<feature type="compositionally biased region" description="Low complexity" evidence="1">
    <location>
        <begin position="32"/>
        <end position="45"/>
    </location>
</feature>
<dbReference type="EMBL" id="SDIF01000022">
    <property type="protein sequence ID" value="RXS67833.1"/>
    <property type="molecule type" value="Genomic_DNA"/>
</dbReference>
<accession>A0A4Q1R5F8</accession>
<name>A0A4Q1R5F8_9ACTN</name>
<evidence type="ECO:0000256" key="1">
    <source>
        <dbReference type="SAM" id="MobiDB-lite"/>
    </source>
</evidence>
<evidence type="ECO:0000313" key="3">
    <source>
        <dbReference type="Proteomes" id="UP000289482"/>
    </source>
</evidence>
<gene>
    <name evidence="2" type="ORF">EST54_10935</name>
</gene>
<keyword evidence="3" id="KW-1185">Reference proteome</keyword>
<feature type="region of interest" description="Disordered" evidence="1">
    <location>
        <begin position="25"/>
        <end position="123"/>
    </location>
</feature>
<dbReference type="Proteomes" id="UP000289482">
    <property type="component" value="Unassembled WGS sequence"/>
</dbReference>
<feature type="compositionally biased region" description="Low complexity" evidence="1">
    <location>
        <begin position="86"/>
        <end position="96"/>
    </location>
</feature>
<sequence length="123" mass="12773">MLDGEAVTLPTPVRCRISPGTLRVRVPRHRPGAPARRAAAGLGHHPAGGLGCRASCSRPSSHRLTEAEPGRARTPPVSDRCRRRSAFASRSSAPCGVGTGRGVCPVRGGGPSLFAGGRPIRPR</sequence>
<comment type="caution">
    <text evidence="2">The sequence shown here is derived from an EMBL/GenBank/DDBJ whole genome shotgun (WGS) entry which is preliminary data.</text>
</comment>
<evidence type="ECO:0000313" key="2">
    <source>
        <dbReference type="EMBL" id="RXS67833.1"/>
    </source>
</evidence>